<accession>A0A8X6SNN6</accession>
<dbReference type="Proteomes" id="UP000887159">
    <property type="component" value="Unassembled WGS sequence"/>
</dbReference>
<keyword evidence="2" id="KW-1185">Reference proteome</keyword>
<dbReference type="AlphaFoldDB" id="A0A8X6SNN6"/>
<reference evidence="1" key="1">
    <citation type="submission" date="2020-08" db="EMBL/GenBank/DDBJ databases">
        <title>Multicomponent nature underlies the extraordinary mechanical properties of spider dragline silk.</title>
        <authorList>
            <person name="Kono N."/>
            <person name="Nakamura H."/>
            <person name="Mori M."/>
            <person name="Yoshida Y."/>
            <person name="Ohtoshi R."/>
            <person name="Malay A.D."/>
            <person name="Moran D.A.P."/>
            <person name="Tomita M."/>
            <person name="Numata K."/>
            <person name="Arakawa K."/>
        </authorList>
    </citation>
    <scope>NUCLEOTIDE SEQUENCE</scope>
</reference>
<dbReference type="EMBL" id="BMAU01021313">
    <property type="protein sequence ID" value="GFY12357.1"/>
    <property type="molecule type" value="Genomic_DNA"/>
</dbReference>
<name>A0A8X6SNN6_TRICX</name>
<evidence type="ECO:0000313" key="1">
    <source>
        <dbReference type="EMBL" id="GFY12357.1"/>
    </source>
</evidence>
<evidence type="ECO:0000313" key="2">
    <source>
        <dbReference type="Proteomes" id="UP000887159"/>
    </source>
</evidence>
<sequence>MVCLTQKGSPYCYYPSLVPDPQICLQSSLSGNIWDGELASHEFERTRVKVTENMERNFSRHHTEPVCLNARSYRIVHSR</sequence>
<proteinExistence type="predicted"/>
<comment type="caution">
    <text evidence="1">The sequence shown here is derived from an EMBL/GenBank/DDBJ whole genome shotgun (WGS) entry which is preliminary data.</text>
</comment>
<organism evidence="1 2">
    <name type="scientific">Trichonephila clavipes</name>
    <name type="common">Golden silk orbweaver</name>
    <name type="synonym">Nephila clavipes</name>
    <dbReference type="NCBI Taxonomy" id="2585209"/>
    <lineage>
        <taxon>Eukaryota</taxon>
        <taxon>Metazoa</taxon>
        <taxon>Ecdysozoa</taxon>
        <taxon>Arthropoda</taxon>
        <taxon>Chelicerata</taxon>
        <taxon>Arachnida</taxon>
        <taxon>Araneae</taxon>
        <taxon>Araneomorphae</taxon>
        <taxon>Entelegynae</taxon>
        <taxon>Araneoidea</taxon>
        <taxon>Nephilidae</taxon>
        <taxon>Trichonephila</taxon>
    </lineage>
</organism>
<gene>
    <name evidence="1" type="ORF">TNCV_284601</name>
</gene>
<protein>
    <submittedName>
        <fullName evidence="1">Uncharacterized protein</fullName>
    </submittedName>
</protein>